<dbReference type="KEGG" id="tpol:Mal48_20540"/>
<dbReference type="OrthoDB" id="9830864at2"/>
<protein>
    <submittedName>
        <fullName evidence="1">Uncharacterized protein</fullName>
    </submittedName>
</protein>
<dbReference type="Proteomes" id="UP000315724">
    <property type="component" value="Chromosome"/>
</dbReference>
<sequence>MTTALRLYSHESANMPIQAPTAEALRPLMKSKRLNELKDACALLADGLSGFDELIEKYVQVEKRNRRDTPNRDCERFLEWLESKVQLTDQQRDMIVNQQSRHAVEFVALKQRIAHLRYEEMLSNSQPFQKHSAQHLGELVYLNPVHVWATFDTHAFIEDESPIPATVLFYPAAGSVRTAVIDEQSEQIIRELEQGPQKLRTLLKQTPKEERETFLEAIQRLVSLKILALAS</sequence>
<evidence type="ECO:0000313" key="1">
    <source>
        <dbReference type="EMBL" id="QDT32807.1"/>
    </source>
</evidence>
<accession>A0A517QMM7</accession>
<reference evidence="1 2" key="1">
    <citation type="submission" date="2019-02" db="EMBL/GenBank/DDBJ databases">
        <title>Deep-cultivation of Planctomycetes and their phenomic and genomic characterization uncovers novel biology.</title>
        <authorList>
            <person name="Wiegand S."/>
            <person name="Jogler M."/>
            <person name="Boedeker C."/>
            <person name="Pinto D."/>
            <person name="Vollmers J."/>
            <person name="Rivas-Marin E."/>
            <person name="Kohn T."/>
            <person name="Peeters S.H."/>
            <person name="Heuer A."/>
            <person name="Rast P."/>
            <person name="Oberbeckmann S."/>
            <person name="Bunk B."/>
            <person name="Jeske O."/>
            <person name="Meyerdierks A."/>
            <person name="Storesund J.E."/>
            <person name="Kallscheuer N."/>
            <person name="Luecker S."/>
            <person name="Lage O.M."/>
            <person name="Pohl T."/>
            <person name="Merkel B.J."/>
            <person name="Hornburger P."/>
            <person name="Mueller R.-W."/>
            <person name="Bruemmer F."/>
            <person name="Labrenz M."/>
            <person name="Spormann A.M."/>
            <person name="Op den Camp H."/>
            <person name="Overmann J."/>
            <person name="Amann R."/>
            <person name="Jetten M.S.M."/>
            <person name="Mascher T."/>
            <person name="Medema M.H."/>
            <person name="Devos D.P."/>
            <person name="Kaster A.-K."/>
            <person name="Ovreas L."/>
            <person name="Rohde M."/>
            <person name="Galperin M.Y."/>
            <person name="Jogler C."/>
        </authorList>
    </citation>
    <scope>NUCLEOTIDE SEQUENCE [LARGE SCALE GENOMIC DNA]</scope>
    <source>
        <strain evidence="1 2">Mal48</strain>
    </source>
</reference>
<evidence type="ECO:0000313" key="2">
    <source>
        <dbReference type="Proteomes" id="UP000315724"/>
    </source>
</evidence>
<gene>
    <name evidence="1" type="ORF">Mal48_20540</name>
</gene>
<dbReference type="EMBL" id="CP036267">
    <property type="protein sequence ID" value="QDT32807.1"/>
    <property type="molecule type" value="Genomic_DNA"/>
</dbReference>
<name>A0A517QMM7_9PLAN</name>
<proteinExistence type="predicted"/>
<organism evidence="1 2">
    <name type="scientific">Thalassoglobus polymorphus</name>
    <dbReference type="NCBI Taxonomy" id="2527994"/>
    <lineage>
        <taxon>Bacteria</taxon>
        <taxon>Pseudomonadati</taxon>
        <taxon>Planctomycetota</taxon>
        <taxon>Planctomycetia</taxon>
        <taxon>Planctomycetales</taxon>
        <taxon>Planctomycetaceae</taxon>
        <taxon>Thalassoglobus</taxon>
    </lineage>
</organism>
<keyword evidence="2" id="KW-1185">Reference proteome</keyword>
<dbReference type="AlphaFoldDB" id="A0A517QMM7"/>